<dbReference type="EMBL" id="GGEC01072488">
    <property type="protein sequence ID" value="MBX52972.1"/>
    <property type="molecule type" value="Transcribed_RNA"/>
</dbReference>
<sequence length="63" mass="7449">MILFICNALIKCFKRIVLEMALVKKVNLKIFISLAVCRHSSLWKIPCFLCYITIYFRYCSVQV</sequence>
<reference evidence="1" key="1">
    <citation type="submission" date="2018-02" db="EMBL/GenBank/DDBJ databases">
        <title>Rhizophora mucronata_Transcriptome.</title>
        <authorList>
            <person name="Meera S.P."/>
            <person name="Sreeshan A."/>
            <person name="Augustine A."/>
        </authorList>
    </citation>
    <scope>NUCLEOTIDE SEQUENCE</scope>
    <source>
        <tissue evidence="1">Leaf</tissue>
    </source>
</reference>
<dbReference type="AlphaFoldDB" id="A0A2P2PE26"/>
<proteinExistence type="predicted"/>
<organism evidence="1">
    <name type="scientific">Rhizophora mucronata</name>
    <name type="common">Asiatic mangrove</name>
    <dbReference type="NCBI Taxonomy" id="61149"/>
    <lineage>
        <taxon>Eukaryota</taxon>
        <taxon>Viridiplantae</taxon>
        <taxon>Streptophyta</taxon>
        <taxon>Embryophyta</taxon>
        <taxon>Tracheophyta</taxon>
        <taxon>Spermatophyta</taxon>
        <taxon>Magnoliopsida</taxon>
        <taxon>eudicotyledons</taxon>
        <taxon>Gunneridae</taxon>
        <taxon>Pentapetalae</taxon>
        <taxon>rosids</taxon>
        <taxon>fabids</taxon>
        <taxon>Malpighiales</taxon>
        <taxon>Rhizophoraceae</taxon>
        <taxon>Rhizophora</taxon>
    </lineage>
</organism>
<evidence type="ECO:0000313" key="1">
    <source>
        <dbReference type="EMBL" id="MBX52972.1"/>
    </source>
</evidence>
<name>A0A2P2PE26_RHIMU</name>
<accession>A0A2P2PE26</accession>
<protein>
    <submittedName>
        <fullName evidence="1">Uncharacterized protein</fullName>
    </submittedName>
</protein>